<dbReference type="FunFam" id="1.20.1280.290:FF:000004">
    <property type="entry name" value="Sugar transporter SWEET"/>
    <property type="match status" value="1"/>
</dbReference>
<evidence type="ECO:0000256" key="3">
    <source>
        <dbReference type="ARBA" id="ARBA00007809"/>
    </source>
</evidence>
<dbReference type="Pfam" id="PF03083">
    <property type="entry name" value="MtN3_slv"/>
    <property type="match status" value="2"/>
</dbReference>
<dbReference type="AlphaFoldDB" id="A0A8J2WCK8"/>
<comment type="function">
    <text evidence="12">Mediates both low-affinity uptake and efflux of sugar across the membrane.</text>
</comment>
<dbReference type="Proteomes" id="UP000789390">
    <property type="component" value="Unassembled WGS sequence"/>
</dbReference>
<keyword evidence="4 13" id="KW-0813">Transport</keyword>
<comment type="subcellular location">
    <subcellularLocation>
        <location evidence="1 13">Cell membrane</location>
        <topology evidence="1 13">Multi-pass membrane protein</topology>
    </subcellularLocation>
    <subcellularLocation>
        <location evidence="2">Golgi apparatus membrane</location>
        <topology evidence="2">Multi-pass membrane protein</topology>
    </subcellularLocation>
</comment>
<evidence type="ECO:0000256" key="13">
    <source>
        <dbReference type="RuleBase" id="RU910715"/>
    </source>
</evidence>
<keyword evidence="8" id="KW-0677">Repeat</keyword>
<evidence type="ECO:0000256" key="10">
    <source>
        <dbReference type="ARBA" id="ARBA00023034"/>
    </source>
</evidence>
<sequence>MALENFREILSVTATITTIIQFLTGVIICLGIRRKGASGDISGFPFIAGVLGCSLWLRYGMLMRDTAMTVVNSVGLLLQLCYVFMFYLYATNKGPYLKQVLIVFSVIFSTMLYVAVEPVEDKAEFRLGLLCCATTLIFCSAPLATLGDVLRTRSTETLPFYLILANVLVAAQWFLYGVAVHNLFVQVPNFISCLIASFQLALFAFFPSTSTRTKLQSLNSHY</sequence>
<keyword evidence="6 13" id="KW-0762">Sugar transport</keyword>
<evidence type="ECO:0000256" key="9">
    <source>
        <dbReference type="ARBA" id="ARBA00022989"/>
    </source>
</evidence>
<name>A0A8J2WCK8_9CRUS</name>
<keyword evidence="11 13" id="KW-0472">Membrane</keyword>
<feature type="transmembrane region" description="Helical" evidence="13">
    <location>
        <begin position="96"/>
        <end position="115"/>
    </location>
</feature>
<gene>
    <name evidence="14" type="ORF">DGAL_LOCUS16905</name>
</gene>
<comment type="similarity">
    <text evidence="3 13">Belongs to the SWEET sugar transporter family.</text>
</comment>
<feature type="transmembrane region" description="Helical" evidence="13">
    <location>
        <begin position="67"/>
        <end position="89"/>
    </location>
</feature>
<feature type="transmembrane region" description="Helical" evidence="13">
    <location>
        <begin position="187"/>
        <end position="206"/>
    </location>
</feature>
<feature type="transmembrane region" description="Helical" evidence="13">
    <location>
        <begin position="12"/>
        <end position="32"/>
    </location>
</feature>
<evidence type="ECO:0000256" key="5">
    <source>
        <dbReference type="ARBA" id="ARBA00022475"/>
    </source>
</evidence>
<dbReference type="Gene3D" id="1.20.1280.290">
    <property type="match status" value="2"/>
</dbReference>
<accession>A0A8J2WCK8</accession>
<keyword evidence="5" id="KW-1003">Cell membrane</keyword>
<dbReference type="GO" id="GO:0000139">
    <property type="term" value="C:Golgi membrane"/>
    <property type="evidence" value="ECO:0007669"/>
    <property type="project" value="UniProtKB-SubCell"/>
</dbReference>
<evidence type="ECO:0000256" key="2">
    <source>
        <dbReference type="ARBA" id="ARBA00004653"/>
    </source>
</evidence>
<proteinExistence type="inferred from homology"/>
<feature type="transmembrane region" description="Helical" evidence="13">
    <location>
        <begin position="127"/>
        <end position="146"/>
    </location>
</feature>
<dbReference type="PANTHER" id="PTHR10791:SF112">
    <property type="entry name" value="SUGAR TRANSPORTER SWEET1"/>
    <property type="match status" value="1"/>
</dbReference>
<evidence type="ECO:0000256" key="8">
    <source>
        <dbReference type="ARBA" id="ARBA00022737"/>
    </source>
</evidence>
<keyword evidence="7 13" id="KW-0812">Transmembrane</keyword>
<organism evidence="14 15">
    <name type="scientific">Daphnia galeata</name>
    <dbReference type="NCBI Taxonomy" id="27404"/>
    <lineage>
        <taxon>Eukaryota</taxon>
        <taxon>Metazoa</taxon>
        <taxon>Ecdysozoa</taxon>
        <taxon>Arthropoda</taxon>
        <taxon>Crustacea</taxon>
        <taxon>Branchiopoda</taxon>
        <taxon>Diplostraca</taxon>
        <taxon>Cladocera</taxon>
        <taxon>Anomopoda</taxon>
        <taxon>Daphniidae</taxon>
        <taxon>Daphnia</taxon>
    </lineage>
</organism>
<dbReference type="EMBL" id="CAKKLH010000336">
    <property type="protein sequence ID" value="CAH0113103.1"/>
    <property type="molecule type" value="Genomic_DNA"/>
</dbReference>
<dbReference type="OrthoDB" id="409725at2759"/>
<dbReference type="GO" id="GO:0005886">
    <property type="term" value="C:plasma membrane"/>
    <property type="evidence" value="ECO:0007669"/>
    <property type="project" value="UniProtKB-SubCell"/>
</dbReference>
<dbReference type="FunFam" id="1.20.1280.290:FF:000010">
    <property type="entry name" value="Sugar transporter SWEET"/>
    <property type="match status" value="1"/>
</dbReference>
<keyword evidence="9 13" id="KW-1133">Transmembrane helix</keyword>
<feature type="transmembrane region" description="Helical" evidence="13">
    <location>
        <begin position="158"/>
        <end position="175"/>
    </location>
</feature>
<comment type="function">
    <text evidence="13">Mediates sugar transport across membranes.</text>
</comment>
<comment type="caution">
    <text evidence="14">The sequence shown here is derived from an EMBL/GenBank/DDBJ whole genome shotgun (WGS) entry which is preliminary data.</text>
</comment>
<reference evidence="14" key="1">
    <citation type="submission" date="2021-11" db="EMBL/GenBank/DDBJ databases">
        <authorList>
            <person name="Schell T."/>
        </authorList>
    </citation>
    <scope>NUCLEOTIDE SEQUENCE</scope>
    <source>
        <strain evidence="14">M5</strain>
    </source>
</reference>
<evidence type="ECO:0000256" key="7">
    <source>
        <dbReference type="ARBA" id="ARBA00022692"/>
    </source>
</evidence>
<dbReference type="InterPro" id="IPR004316">
    <property type="entry name" value="SWEET_rpt"/>
</dbReference>
<dbReference type="GO" id="GO:0051119">
    <property type="term" value="F:sugar transmembrane transporter activity"/>
    <property type="evidence" value="ECO:0007669"/>
    <property type="project" value="InterPro"/>
</dbReference>
<evidence type="ECO:0000256" key="12">
    <source>
        <dbReference type="ARBA" id="ARBA00055578"/>
    </source>
</evidence>
<evidence type="ECO:0000256" key="4">
    <source>
        <dbReference type="ARBA" id="ARBA00022448"/>
    </source>
</evidence>
<dbReference type="InterPro" id="IPR047664">
    <property type="entry name" value="SWEET"/>
</dbReference>
<evidence type="ECO:0000313" key="15">
    <source>
        <dbReference type="Proteomes" id="UP000789390"/>
    </source>
</evidence>
<feature type="transmembrane region" description="Helical" evidence="13">
    <location>
        <begin position="44"/>
        <end position="61"/>
    </location>
</feature>
<protein>
    <recommendedName>
        <fullName evidence="13">Sugar transporter SWEET</fullName>
    </recommendedName>
</protein>
<keyword evidence="15" id="KW-1185">Reference proteome</keyword>
<evidence type="ECO:0000256" key="6">
    <source>
        <dbReference type="ARBA" id="ARBA00022597"/>
    </source>
</evidence>
<dbReference type="PANTHER" id="PTHR10791">
    <property type="entry name" value="RAG1-ACTIVATING PROTEIN 1"/>
    <property type="match status" value="1"/>
</dbReference>
<keyword evidence="10" id="KW-0333">Golgi apparatus</keyword>
<evidence type="ECO:0000256" key="1">
    <source>
        <dbReference type="ARBA" id="ARBA00004651"/>
    </source>
</evidence>
<evidence type="ECO:0000256" key="11">
    <source>
        <dbReference type="ARBA" id="ARBA00023136"/>
    </source>
</evidence>
<evidence type="ECO:0000313" key="14">
    <source>
        <dbReference type="EMBL" id="CAH0113103.1"/>
    </source>
</evidence>